<feature type="region of interest" description="Disordered" evidence="1">
    <location>
        <begin position="1"/>
        <end position="72"/>
    </location>
</feature>
<reference evidence="3" key="1">
    <citation type="journal article" date="2018" name="Proc. Natl. Acad. Sci. U.S.A.">
        <title>Linking secondary metabolites to gene clusters through genome sequencing of six diverse Aspergillus species.</title>
        <authorList>
            <person name="Kaerboelling I."/>
            <person name="Vesth T.C."/>
            <person name="Frisvad J.C."/>
            <person name="Nybo J.L."/>
            <person name="Theobald S."/>
            <person name="Kuo A."/>
            <person name="Bowyer P."/>
            <person name="Matsuda Y."/>
            <person name="Mondo S."/>
            <person name="Lyhne E.K."/>
            <person name="Kogle M.E."/>
            <person name="Clum A."/>
            <person name="Lipzen A."/>
            <person name="Salamov A."/>
            <person name="Ngan C.Y."/>
            <person name="Daum C."/>
            <person name="Chiniquy J."/>
            <person name="Barry K."/>
            <person name="LaButti K."/>
            <person name="Haridas S."/>
            <person name="Simmons B.A."/>
            <person name="Magnuson J.K."/>
            <person name="Mortensen U.H."/>
            <person name="Larsen T.O."/>
            <person name="Grigoriev I.V."/>
            <person name="Baker S.E."/>
            <person name="Andersen M.R."/>
        </authorList>
    </citation>
    <scope>NUCLEOTIDE SEQUENCE [LARGE SCALE GENOMIC DNA]</scope>
    <source>
        <strain evidence="3">IBT 16806</strain>
    </source>
</reference>
<evidence type="ECO:0000256" key="1">
    <source>
        <dbReference type="SAM" id="MobiDB-lite"/>
    </source>
</evidence>
<evidence type="ECO:0000313" key="2">
    <source>
        <dbReference type="EMBL" id="PKX94236.1"/>
    </source>
</evidence>
<gene>
    <name evidence="2" type="ORF">P174DRAFT_441520</name>
</gene>
<dbReference type="RefSeq" id="XP_024682831.1">
    <property type="nucleotide sequence ID" value="XM_024827333.1"/>
</dbReference>
<evidence type="ECO:0000313" key="3">
    <source>
        <dbReference type="Proteomes" id="UP000234474"/>
    </source>
</evidence>
<dbReference type="EMBL" id="MSZS01000004">
    <property type="protein sequence ID" value="PKX94236.1"/>
    <property type="molecule type" value="Genomic_DNA"/>
</dbReference>
<dbReference type="VEuPathDB" id="FungiDB:P174DRAFT_441520"/>
<name>A0A2I1C9G7_ASPN1</name>
<organism evidence="2 3">
    <name type="scientific">Aspergillus novofumigatus (strain IBT 16806)</name>
    <dbReference type="NCBI Taxonomy" id="1392255"/>
    <lineage>
        <taxon>Eukaryota</taxon>
        <taxon>Fungi</taxon>
        <taxon>Dikarya</taxon>
        <taxon>Ascomycota</taxon>
        <taxon>Pezizomycotina</taxon>
        <taxon>Eurotiomycetes</taxon>
        <taxon>Eurotiomycetidae</taxon>
        <taxon>Eurotiales</taxon>
        <taxon>Aspergillaceae</taxon>
        <taxon>Aspergillus</taxon>
        <taxon>Aspergillus subgen. Fumigati</taxon>
    </lineage>
</organism>
<protein>
    <submittedName>
        <fullName evidence="2">Uncharacterized protein</fullName>
    </submittedName>
</protein>
<proteinExistence type="predicted"/>
<sequence>MPPSSSKRRQGSSPVSPRKSRRLARLAPEDAGEGPSSSSKHARARKSNRQQSEHSHSLSANATEPGLPETIDAARERVNCYVKKKRLHEKHLVACLNACLDWLPGTGPSSMAKDIVNAENDEKLWEVYHNVLTGVLYPSKDNT</sequence>
<accession>A0A2I1C9G7</accession>
<dbReference type="OrthoDB" id="2104739at2759"/>
<dbReference type="AlphaFoldDB" id="A0A2I1C9G7"/>
<keyword evidence="3" id="KW-1185">Reference proteome</keyword>
<dbReference type="GeneID" id="36534658"/>
<comment type="caution">
    <text evidence="2">The sequence shown here is derived from an EMBL/GenBank/DDBJ whole genome shotgun (WGS) entry which is preliminary data.</text>
</comment>
<feature type="compositionally biased region" description="Basic residues" evidence="1">
    <location>
        <begin position="1"/>
        <end position="10"/>
    </location>
</feature>
<dbReference type="STRING" id="1392255.A0A2I1C9G7"/>
<dbReference type="Proteomes" id="UP000234474">
    <property type="component" value="Unassembled WGS sequence"/>
</dbReference>